<reference evidence="3 4" key="1">
    <citation type="journal article" date="2013" name="Genome Announc.">
        <title>Draft Genome Sequence of an Alphaproteobacterium, Caenispirillum salinarum AK4(T), Isolated from a Solar Saltern.</title>
        <authorList>
            <person name="Khatri I."/>
            <person name="Singh A."/>
            <person name="Korpole S."/>
            <person name="Pinnaka A.K."/>
            <person name="Subramanian S."/>
        </authorList>
    </citation>
    <scope>NUCLEOTIDE SEQUENCE [LARGE SCALE GENOMIC DNA]</scope>
    <source>
        <strain evidence="3 4">AK4</strain>
    </source>
</reference>
<comment type="caution">
    <text evidence="3">The sequence shown here is derived from an EMBL/GenBank/DDBJ whole genome shotgun (WGS) entry which is preliminary data.</text>
</comment>
<evidence type="ECO:0000313" key="4">
    <source>
        <dbReference type="Proteomes" id="UP000009881"/>
    </source>
</evidence>
<dbReference type="Gene3D" id="3.40.50.12370">
    <property type="match status" value="1"/>
</dbReference>
<dbReference type="Proteomes" id="UP000009881">
    <property type="component" value="Unassembled WGS sequence"/>
</dbReference>
<name>K9GR18_9PROT</name>
<dbReference type="InterPro" id="IPR006016">
    <property type="entry name" value="UspA"/>
</dbReference>
<dbReference type="STRING" id="1238182.C882_1428"/>
<organism evidence="3 4">
    <name type="scientific">Caenispirillum salinarum AK4</name>
    <dbReference type="NCBI Taxonomy" id="1238182"/>
    <lineage>
        <taxon>Bacteria</taxon>
        <taxon>Pseudomonadati</taxon>
        <taxon>Pseudomonadota</taxon>
        <taxon>Alphaproteobacteria</taxon>
        <taxon>Rhodospirillales</taxon>
        <taxon>Novispirillaceae</taxon>
        <taxon>Caenispirillum</taxon>
    </lineage>
</organism>
<accession>K9GR18</accession>
<dbReference type="OrthoDB" id="9804721at2"/>
<evidence type="ECO:0000259" key="2">
    <source>
        <dbReference type="Pfam" id="PF00582"/>
    </source>
</evidence>
<dbReference type="PANTHER" id="PTHR46268:SF15">
    <property type="entry name" value="UNIVERSAL STRESS PROTEIN HP_0031"/>
    <property type="match status" value="1"/>
</dbReference>
<dbReference type="eggNOG" id="COG0589">
    <property type="taxonomic scope" value="Bacteria"/>
</dbReference>
<dbReference type="PRINTS" id="PR01438">
    <property type="entry name" value="UNVRSLSTRESS"/>
</dbReference>
<dbReference type="InterPro" id="IPR006015">
    <property type="entry name" value="Universal_stress_UspA"/>
</dbReference>
<protein>
    <submittedName>
        <fullName evidence="3">UspA</fullName>
    </submittedName>
</protein>
<dbReference type="CDD" id="cd00293">
    <property type="entry name" value="USP-like"/>
    <property type="match status" value="1"/>
</dbReference>
<sequence>MPGIKTILAVVGDAQAGRVPMETAFVVARGLSAHVQVMHVRPDPAQSVPLVGEAMSGAMVDEMMQVAEREGKNRAQATRAMFDEYCGRYAVPVNVEPPGLPEMSAEYREETGAEDEVVATAGRVADLIVVGRGGEESEPSAMVTLHTALMESGRCVLLAPSETPSGIGGHIAIAWNGSAEAARAVAGAMSLLTRAKTVTLLVVERGGEGAGPQDLVSHLAWHEVPVHVRHLHGEGASVGSMLLKTSEEVGADLLVMGAYTHSRLRQLFIGGVTRHVLEHAKLPVLLSH</sequence>
<evidence type="ECO:0000313" key="3">
    <source>
        <dbReference type="EMBL" id="EKV27582.1"/>
    </source>
</evidence>
<dbReference type="RefSeq" id="WP_009542084.1">
    <property type="nucleotide sequence ID" value="NZ_ANHY01000019.1"/>
</dbReference>
<gene>
    <name evidence="3" type="ORF">C882_1428</name>
</gene>
<feature type="domain" description="UspA" evidence="2">
    <location>
        <begin position="225"/>
        <end position="286"/>
    </location>
</feature>
<dbReference type="SUPFAM" id="SSF52402">
    <property type="entry name" value="Adenine nucleotide alpha hydrolases-like"/>
    <property type="match status" value="2"/>
</dbReference>
<proteinExistence type="inferred from homology"/>
<dbReference type="Pfam" id="PF00582">
    <property type="entry name" value="Usp"/>
    <property type="match status" value="1"/>
</dbReference>
<dbReference type="AlphaFoldDB" id="K9GR18"/>
<evidence type="ECO:0000256" key="1">
    <source>
        <dbReference type="ARBA" id="ARBA00008791"/>
    </source>
</evidence>
<keyword evidence="4" id="KW-1185">Reference proteome</keyword>
<dbReference type="EMBL" id="ANHY01000019">
    <property type="protein sequence ID" value="EKV27582.1"/>
    <property type="molecule type" value="Genomic_DNA"/>
</dbReference>
<dbReference type="PANTHER" id="PTHR46268">
    <property type="entry name" value="STRESS RESPONSE PROTEIN NHAX"/>
    <property type="match status" value="1"/>
</dbReference>
<comment type="similarity">
    <text evidence="1">Belongs to the universal stress protein A family.</text>
</comment>